<evidence type="ECO:0000256" key="7">
    <source>
        <dbReference type="ARBA" id="ARBA00023186"/>
    </source>
</evidence>
<dbReference type="Gene3D" id="1.10.287.110">
    <property type="entry name" value="DnaJ domain"/>
    <property type="match status" value="1"/>
</dbReference>
<feature type="binding site" evidence="8">
    <location>
        <position position="175"/>
    </location>
    <ligand>
        <name>Zn(2+)</name>
        <dbReference type="ChEBI" id="CHEBI:29105"/>
        <label>2</label>
    </ligand>
</feature>
<keyword evidence="1 8" id="KW-0235">DNA replication</keyword>
<dbReference type="SUPFAM" id="SSF49493">
    <property type="entry name" value="HSP40/DnaJ peptide-binding domain"/>
    <property type="match status" value="2"/>
</dbReference>
<dbReference type="GO" id="GO:0005524">
    <property type="term" value="F:ATP binding"/>
    <property type="evidence" value="ECO:0007669"/>
    <property type="project" value="InterPro"/>
</dbReference>
<keyword evidence="7 8" id="KW-0143">Chaperone</keyword>
<dbReference type="FunFam" id="2.60.260.20:FF:000005">
    <property type="entry name" value="Chaperone protein dnaJ 1, mitochondrial"/>
    <property type="match status" value="1"/>
</dbReference>
<keyword evidence="2 8" id="KW-0479">Metal-binding</keyword>
<name>A0A6J4VYJ2_9BACT</name>
<dbReference type="PANTHER" id="PTHR43096">
    <property type="entry name" value="DNAJ HOMOLOG 1, MITOCHONDRIAL-RELATED"/>
    <property type="match status" value="1"/>
</dbReference>
<evidence type="ECO:0000256" key="8">
    <source>
        <dbReference type="HAMAP-Rule" id="MF_01152"/>
    </source>
</evidence>
<dbReference type="GO" id="GO:0005737">
    <property type="term" value="C:cytoplasm"/>
    <property type="evidence" value="ECO:0007669"/>
    <property type="project" value="UniProtKB-SubCell"/>
</dbReference>
<dbReference type="PANTHER" id="PTHR43096:SF52">
    <property type="entry name" value="DNAJ HOMOLOG 1, MITOCHONDRIAL-RELATED"/>
    <property type="match status" value="1"/>
</dbReference>
<evidence type="ECO:0000259" key="9">
    <source>
        <dbReference type="PROSITE" id="PS50076"/>
    </source>
</evidence>
<accession>A0A6J4VYJ2</accession>
<proteinExistence type="inferred from homology"/>
<dbReference type="SUPFAM" id="SSF57938">
    <property type="entry name" value="DnaJ/Hsp40 cysteine-rich domain"/>
    <property type="match status" value="1"/>
</dbReference>
<comment type="caution">
    <text evidence="8">Lacks conserved residue(s) required for the propagation of feature annotation.</text>
</comment>
<dbReference type="GO" id="GO:0008270">
    <property type="term" value="F:zinc ion binding"/>
    <property type="evidence" value="ECO:0007669"/>
    <property type="project" value="UniProtKB-UniRule"/>
</dbReference>
<dbReference type="InterPro" id="IPR008971">
    <property type="entry name" value="HSP40/DnaJ_pept-bd"/>
</dbReference>
<dbReference type="InterPro" id="IPR018253">
    <property type="entry name" value="DnaJ_domain_CS"/>
</dbReference>
<dbReference type="SMART" id="SM00271">
    <property type="entry name" value="DnaJ"/>
    <property type="match status" value="1"/>
</dbReference>
<evidence type="ECO:0000256" key="6">
    <source>
        <dbReference type="ARBA" id="ARBA00023016"/>
    </source>
</evidence>
<feature type="binding site" evidence="8">
    <location>
        <position position="189"/>
    </location>
    <ligand>
        <name>Zn(2+)</name>
        <dbReference type="ChEBI" id="CHEBI:29105"/>
        <label>2</label>
    </ligand>
</feature>
<dbReference type="Gene3D" id="6.20.20.10">
    <property type="match status" value="1"/>
</dbReference>
<dbReference type="InterPro" id="IPR036410">
    <property type="entry name" value="HSP_DnaJ_Cys-rich_dom_sf"/>
</dbReference>
<dbReference type="InterPro" id="IPR001623">
    <property type="entry name" value="DnaJ_domain"/>
</dbReference>
<comment type="cofactor">
    <cofactor evidence="8">
        <name>Zn(2+)</name>
        <dbReference type="ChEBI" id="CHEBI:29105"/>
    </cofactor>
    <text evidence="8">Binds 2 Zn(2+) ions per monomer.</text>
</comment>
<feature type="binding site" evidence="8">
    <location>
        <position position="178"/>
    </location>
    <ligand>
        <name>Zn(2+)</name>
        <dbReference type="ChEBI" id="CHEBI:29105"/>
        <label>2</label>
    </ligand>
</feature>
<dbReference type="PRINTS" id="PR00625">
    <property type="entry name" value="JDOMAIN"/>
</dbReference>
<keyword evidence="6 8" id="KW-0346">Stress response</keyword>
<dbReference type="HAMAP" id="MF_01152">
    <property type="entry name" value="DnaJ"/>
    <property type="match status" value="1"/>
</dbReference>
<protein>
    <recommendedName>
        <fullName evidence="8">Chaperone protein DnaJ</fullName>
    </recommendedName>
</protein>
<dbReference type="EMBL" id="CADCWN010000394">
    <property type="protein sequence ID" value="CAA9590227.1"/>
    <property type="molecule type" value="Genomic_DNA"/>
</dbReference>
<dbReference type="Pfam" id="PF00226">
    <property type="entry name" value="DnaJ"/>
    <property type="match status" value="1"/>
</dbReference>
<keyword evidence="4" id="KW-0863">Zinc-finger</keyword>
<comment type="subcellular location">
    <subcellularLocation>
        <location evidence="8">Cytoplasm</location>
    </subcellularLocation>
</comment>
<dbReference type="GO" id="GO:0006260">
    <property type="term" value="P:DNA replication"/>
    <property type="evidence" value="ECO:0007669"/>
    <property type="project" value="UniProtKB-KW"/>
</dbReference>
<comment type="domain">
    <text evidence="8">The J domain is necessary and sufficient to stimulate DnaK ATPase activity. Zinc center 1 plays an important role in the autonomous, DnaK-independent chaperone activity of DnaJ. Zinc center 2 is essential for interaction with DnaK and for DnaJ activity.</text>
</comment>
<dbReference type="InterPro" id="IPR002939">
    <property type="entry name" value="DnaJ_C"/>
</dbReference>
<dbReference type="Pfam" id="PF01556">
    <property type="entry name" value="DnaJ_C"/>
    <property type="match status" value="1"/>
</dbReference>
<evidence type="ECO:0000256" key="3">
    <source>
        <dbReference type="ARBA" id="ARBA00022737"/>
    </source>
</evidence>
<dbReference type="SUPFAM" id="SSF46565">
    <property type="entry name" value="Chaperone J-domain"/>
    <property type="match status" value="1"/>
</dbReference>
<dbReference type="GO" id="GO:0051082">
    <property type="term" value="F:unfolded protein binding"/>
    <property type="evidence" value="ECO:0007669"/>
    <property type="project" value="UniProtKB-UniRule"/>
</dbReference>
<reference evidence="10" key="1">
    <citation type="submission" date="2020-02" db="EMBL/GenBank/DDBJ databases">
        <authorList>
            <person name="Meier V. D."/>
        </authorList>
    </citation>
    <scope>NUCLEOTIDE SEQUENCE</scope>
    <source>
        <strain evidence="10">AVDCRST_MAG18</strain>
    </source>
</reference>
<dbReference type="CDD" id="cd06257">
    <property type="entry name" value="DnaJ"/>
    <property type="match status" value="1"/>
</dbReference>
<dbReference type="GO" id="GO:0009408">
    <property type="term" value="P:response to heat"/>
    <property type="evidence" value="ECO:0007669"/>
    <property type="project" value="InterPro"/>
</dbReference>
<comment type="similarity">
    <text evidence="8">Belongs to the DnaJ family.</text>
</comment>
<keyword evidence="8" id="KW-0963">Cytoplasm</keyword>
<keyword evidence="3 8" id="KW-0677">Repeat</keyword>
<dbReference type="PROSITE" id="PS00636">
    <property type="entry name" value="DNAJ_1"/>
    <property type="match status" value="1"/>
</dbReference>
<keyword evidence="5 8" id="KW-0862">Zinc</keyword>
<evidence type="ECO:0000256" key="5">
    <source>
        <dbReference type="ARBA" id="ARBA00022833"/>
    </source>
</evidence>
<comment type="function">
    <text evidence="8">Participates actively in the response to hyperosmotic and heat shock by preventing the aggregation of stress-denatured proteins and by disaggregating proteins, also in an autonomous, DnaK-independent fashion. Unfolded proteins bind initially to DnaJ; upon interaction with the DnaJ-bound protein, DnaK hydrolyzes its bound ATP, resulting in the formation of a stable complex. GrpE releases ADP from DnaK; ATP binding to DnaK triggers the release of the substrate protein, thus completing the reaction cycle. Several rounds of ATP-dependent interactions between DnaJ, DnaK and GrpE are required for fully efficient folding. Also involved, together with DnaK and GrpE, in the DNA replication of plasmids through activation of initiation proteins.</text>
</comment>
<dbReference type="InterPro" id="IPR012724">
    <property type="entry name" value="DnaJ"/>
</dbReference>
<evidence type="ECO:0000256" key="4">
    <source>
        <dbReference type="ARBA" id="ARBA00022771"/>
    </source>
</evidence>
<dbReference type="CDD" id="cd10747">
    <property type="entry name" value="DnaJ_C"/>
    <property type="match status" value="1"/>
</dbReference>
<dbReference type="InterPro" id="IPR036869">
    <property type="entry name" value="J_dom_sf"/>
</dbReference>
<evidence type="ECO:0000313" key="10">
    <source>
        <dbReference type="EMBL" id="CAA9590227.1"/>
    </source>
</evidence>
<dbReference type="Gene3D" id="2.60.260.20">
    <property type="entry name" value="Urease metallochaperone UreE, N-terminal domain"/>
    <property type="match status" value="2"/>
</dbReference>
<dbReference type="GO" id="GO:0042026">
    <property type="term" value="P:protein refolding"/>
    <property type="evidence" value="ECO:0007669"/>
    <property type="project" value="TreeGrafter"/>
</dbReference>
<sequence length="349" mass="38299">MDFKDYYQTLGVKRDASDKELRSAFRKLARQYHPDMNKDDKSAEARFKEINEANEVLSDPEKRKMYDQFGADWQRYQQAQGAGAGPQAGADFSQWFSGQGGGRGGQRVEYRDFGDGEFSDFFETLFGGGGGGRGRGFGQPRPQRGEDQEYEIGIALEEADRGATRGLELQTPTLCPTCSGNGIVEHRRCPNCGGNGTVLQTRRIEARIPAGVQDGGRIRLAGQGGPGHLGGPSGDLYLRIRLLPHERFEREGSDLRVTVDLPLYTAILGGEAAIPALGGRLALRIPAETQNGRLFRLRGKGLRRGTADESRGDLLARVNVVLPTNLTERERELFERLRDGEQGAAQAAD</sequence>
<dbReference type="PROSITE" id="PS50076">
    <property type="entry name" value="DNAJ_2"/>
    <property type="match status" value="1"/>
</dbReference>
<evidence type="ECO:0000256" key="2">
    <source>
        <dbReference type="ARBA" id="ARBA00022723"/>
    </source>
</evidence>
<dbReference type="AlphaFoldDB" id="A0A6J4VYJ2"/>
<feature type="domain" description="J" evidence="9">
    <location>
        <begin position="5"/>
        <end position="70"/>
    </location>
</feature>
<evidence type="ECO:0000256" key="1">
    <source>
        <dbReference type="ARBA" id="ARBA00022705"/>
    </source>
</evidence>
<gene>
    <name evidence="8" type="primary">dnaJ</name>
    <name evidence="10" type="ORF">AVDCRST_MAG18-4913</name>
</gene>
<organism evidence="10">
    <name type="scientific">uncultured Thermomicrobiales bacterium</name>
    <dbReference type="NCBI Taxonomy" id="1645740"/>
    <lineage>
        <taxon>Bacteria</taxon>
        <taxon>Pseudomonadati</taxon>
        <taxon>Thermomicrobiota</taxon>
        <taxon>Thermomicrobia</taxon>
        <taxon>Thermomicrobiales</taxon>
        <taxon>environmental samples</taxon>
    </lineage>
</organism>
<comment type="subunit">
    <text evidence="8">Homodimer.</text>
</comment>